<dbReference type="InterPro" id="IPR032675">
    <property type="entry name" value="LRR_dom_sf"/>
</dbReference>
<dbReference type="InterPro" id="IPR036047">
    <property type="entry name" value="F-box-like_dom_sf"/>
</dbReference>
<dbReference type="Gene3D" id="3.80.10.10">
    <property type="entry name" value="Ribonuclease Inhibitor"/>
    <property type="match status" value="1"/>
</dbReference>
<dbReference type="OMA" id="FIWSSGQ"/>
<sequence>MDMNDEGGKLSESPDRISDMPDSVIECILSRLPLQDMVRTSILSTNWRLHWTKVPELILNLQFFLHLLNYEPFRDYDDEEISEMSKNFKYVTTVSRMLLVHGEPIHKFFLLIPFRTLPPDVNLWIYSVSRKGVKRLTLHAYYNQFKVPSYVYHCTELKHFRLAGCELCPSQSFRGFSHLLNLEVAHAKVSGDAISTLISGCPLLERVSLDCIFGEWASVFTKSVSAPKLKQFLLQSLTFINVIFTRTPELTIVSYGYYDMDLLPTDIKLSNIVQFFGSVPKIEDITLSGNVLSEFGKHDVPERLLAPLGDLRSLTLIEMNICTPDNLLSAFCILKSSLHLHKLNILVESKLALSWRDAVDYLEAQQRAAPTSFSLKTVKIKELLGRPPEVLLIEILLSSCLMLEKMYLFGHHYITPDNDSKMLAIATRLRASTKAEIIYSRSSAFYSPFNFWCKQTWM</sequence>
<dbReference type="SUPFAM" id="SSF52047">
    <property type="entry name" value="RNI-like"/>
    <property type="match status" value="1"/>
</dbReference>
<dbReference type="Proteomes" id="UP000594263">
    <property type="component" value="Unplaced"/>
</dbReference>
<dbReference type="SUPFAM" id="SSF81383">
    <property type="entry name" value="F-box domain"/>
    <property type="match status" value="1"/>
</dbReference>
<dbReference type="Pfam" id="PF00646">
    <property type="entry name" value="F-box"/>
    <property type="match status" value="1"/>
</dbReference>
<reference evidence="2" key="1">
    <citation type="submission" date="2021-01" db="UniProtKB">
        <authorList>
            <consortium name="EnsemblPlants"/>
        </authorList>
    </citation>
    <scope>IDENTIFICATION</scope>
</reference>
<dbReference type="PANTHER" id="PTHR31639">
    <property type="entry name" value="F-BOX PROTEIN-LIKE"/>
    <property type="match status" value="1"/>
</dbReference>
<name>A0A7N0VHC2_KALFE</name>
<organism evidence="2 3">
    <name type="scientific">Kalanchoe fedtschenkoi</name>
    <name type="common">Lavender scallops</name>
    <name type="synonym">South American air plant</name>
    <dbReference type="NCBI Taxonomy" id="63787"/>
    <lineage>
        <taxon>Eukaryota</taxon>
        <taxon>Viridiplantae</taxon>
        <taxon>Streptophyta</taxon>
        <taxon>Embryophyta</taxon>
        <taxon>Tracheophyta</taxon>
        <taxon>Spermatophyta</taxon>
        <taxon>Magnoliopsida</taxon>
        <taxon>eudicotyledons</taxon>
        <taxon>Gunneridae</taxon>
        <taxon>Pentapetalae</taxon>
        <taxon>Saxifragales</taxon>
        <taxon>Crassulaceae</taxon>
        <taxon>Kalanchoe</taxon>
    </lineage>
</organism>
<evidence type="ECO:0000259" key="1">
    <source>
        <dbReference type="PROSITE" id="PS50181"/>
    </source>
</evidence>
<dbReference type="AlphaFoldDB" id="A0A7N0VHC2"/>
<protein>
    <recommendedName>
        <fullName evidence="1">F-box domain-containing protein</fullName>
    </recommendedName>
</protein>
<dbReference type="EnsemblPlants" id="Kaladp0766s0010.1.v1.1">
    <property type="protein sequence ID" value="Kaladp0766s0010.1.v1.1"/>
    <property type="gene ID" value="Kaladp0766s0010.v1.1"/>
</dbReference>
<feature type="domain" description="F-box" evidence="1">
    <location>
        <begin position="14"/>
        <end position="67"/>
    </location>
</feature>
<accession>A0A7N0VHC2</accession>
<evidence type="ECO:0000313" key="3">
    <source>
        <dbReference type="Proteomes" id="UP000594263"/>
    </source>
</evidence>
<dbReference type="InterPro" id="IPR055411">
    <property type="entry name" value="LRR_FXL15/At3g58940/PEG3-like"/>
</dbReference>
<dbReference type="Gramene" id="Kaladp0766s0010.1.v1.1">
    <property type="protein sequence ID" value="Kaladp0766s0010.1.v1.1"/>
    <property type="gene ID" value="Kaladp0766s0010.v1.1"/>
</dbReference>
<keyword evidence="3" id="KW-1185">Reference proteome</keyword>
<dbReference type="PANTHER" id="PTHR31639:SF312">
    <property type="entry name" value="CYCLIN-LIKE F-BOX"/>
    <property type="match status" value="1"/>
</dbReference>
<dbReference type="PROSITE" id="PS50181">
    <property type="entry name" value="FBOX"/>
    <property type="match status" value="1"/>
</dbReference>
<evidence type="ECO:0000313" key="2">
    <source>
        <dbReference type="EnsemblPlants" id="Kaladp0766s0010.1.v1.1"/>
    </source>
</evidence>
<proteinExistence type="predicted"/>
<dbReference type="Pfam" id="PF24758">
    <property type="entry name" value="LRR_At5g56370"/>
    <property type="match status" value="1"/>
</dbReference>
<dbReference type="InterPro" id="IPR001810">
    <property type="entry name" value="F-box_dom"/>
</dbReference>